<dbReference type="PIRSF" id="PIRSF035875">
    <property type="entry name" value="RNase_BN"/>
    <property type="match status" value="1"/>
</dbReference>
<evidence type="ECO:0000256" key="5">
    <source>
        <dbReference type="ARBA" id="ARBA00023136"/>
    </source>
</evidence>
<evidence type="ECO:0000256" key="6">
    <source>
        <dbReference type="SAM" id="Phobius"/>
    </source>
</evidence>
<evidence type="ECO:0000313" key="7">
    <source>
        <dbReference type="EMBL" id="NIJ46193.1"/>
    </source>
</evidence>
<sequence>MKLKIKKTKNIPKKDSVEEELKEVPVVNWFVRTGKKIPVPGLEGMSLYDLLEMYFIGILKGALTSRAGGISYSFFMALFPFMLFMLTLIPYIPIEGFQENFMLLISELLPPETFNAVDSVLSDIANNKYGGLLSFGFLVSIFLMTNGVNAVFAAFEYSVHVQKIRNVVGQYLISLGTSLTMSFMLILTVAATIFFEFGLDFLTAKGWLSQELVWLSSLRYLLFTFLIFCTVSMLYYFGTSEGKQTKFFSAGSVLTTILSLLTFYGFGIYVVKFSKYNELYGSIGTLLVLMLFIWLNAVILLLGFELNASITRLRNEHKERL</sequence>
<proteinExistence type="predicted"/>
<feature type="transmembrane region" description="Helical" evidence="6">
    <location>
        <begin position="171"/>
        <end position="197"/>
    </location>
</feature>
<reference evidence="7 8" key="1">
    <citation type="submission" date="2020-03" db="EMBL/GenBank/DDBJ databases">
        <title>Genomic Encyclopedia of Type Strains, Phase IV (KMG-IV): sequencing the most valuable type-strain genomes for metagenomic binning, comparative biology and taxonomic classification.</title>
        <authorList>
            <person name="Goeker M."/>
        </authorList>
    </citation>
    <scope>NUCLEOTIDE SEQUENCE [LARGE SCALE GENOMIC DNA]</scope>
    <source>
        <strain evidence="7 8">DSM 101599</strain>
    </source>
</reference>
<evidence type="ECO:0000256" key="1">
    <source>
        <dbReference type="ARBA" id="ARBA00004651"/>
    </source>
</evidence>
<name>A0ABX0UBT3_9FLAO</name>
<dbReference type="PANTHER" id="PTHR30213:SF0">
    <property type="entry name" value="UPF0761 MEMBRANE PROTEIN YIHY"/>
    <property type="match status" value="1"/>
</dbReference>
<dbReference type="EMBL" id="JAASQL010000004">
    <property type="protein sequence ID" value="NIJ46193.1"/>
    <property type="molecule type" value="Genomic_DNA"/>
</dbReference>
<keyword evidence="4 6" id="KW-1133">Transmembrane helix</keyword>
<feature type="transmembrane region" description="Helical" evidence="6">
    <location>
        <begin position="250"/>
        <end position="271"/>
    </location>
</feature>
<dbReference type="Proteomes" id="UP000745859">
    <property type="component" value="Unassembled WGS sequence"/>
</dbReference>
<feature type="transmembrane region" description="Helical" evidence="6">
    <location>
        <begin position="283"/>
        <end position="304"/>
    </location>
</feature>
<accession>A0ABX0UBT3</accession>
<gene>
    <name evidence="7" type="ORF">FHR24_002671</name>
</gene>
<evidence type="ECO:0000256" key="3">
    <source>
        <dbReference type="ARBA" id="ARBA00022692"/>
    </source>
</evidence>
<dbReference type="InterPro" id="IPR017039">
    <property type="entry name" value="Virul_fac_BrkB"/>
</dbReference>
<keyword evidence="5 6" id="KW-0472">Membrane</keyword>
<evidence type="ECO:0000256" key="4">
    <source>
        <dbReference type="ARBA" id="ARBA00022989"/>
    </source>
</evidence>
<protein>
    <submittedName>
        <fullName evidence="7">Membrane protein</fullName>
    </submittedName>
</protein>
<feature type="transmembrane region" description="Helical" evidence="6">
    <location>
        <begin position="135"/>
        <end position="159"/>
    </location>
</feature>
<keyword evidence="2" id="KW-1003">Cell membrane</keyword>
<evidence type="ECO:0000256" key="2">
    <source>
        <dbReference type="ARBA" id="ARBA00022475"/>
    </source>
</evidence>
<dbReference type="RefSeq" id="WP_167189755.1">
    <property type="nucleotide sequence ID" value="NZ_JAASQL010000004.1"/>
</dbReference>
<keyword evidence="8" id="KW-1185">Reference proteome</keyword>
<comment type="caution">
    <text evidence="7">The sequence shown here is derived from an EMBL/GenBank/DDBJ whole genome shotgun (WGS) entry which is preliminary data.</text>
</comment>
<organism evidence="7 8">
    <name type="scientific">Wenyingzhuangia heitensis</name>
    <dbReference type="NCBI Taxonomy" id="1487859"/>
    <lineage>
        <taxon>Bacteria</taxon>
        <taxon>Pseudomonadati</taxon>
        <taxon>Bacteroidota</taxon>
        <taxon>Flavobacteriia</taxon>
        <taxon>Flavobacteriales</taxon>
        <taxon>Flavobacteriaceae</taxon>
        <taxon>Wenyingzhuangia</taxon>
    </lineage>
</organism>
<dbReference type="PANTHER" id="PTHR30213">
    <property type="entry name" value="INNER MEMBRANE PROTEIN YHJD"/>
    <property type="match status" value="1"/>
</dbReference>
<comment type="subcellular location">
    <subcellularLocation>
        <location evidence="1">Cell membrane</location>
        <topology evidence="1">Multi-pass membrane protein</topology>
    </subcellularLocation>
</comment>
<feature type="transmembrane region" description="Helical" evidence="6">
    <location>
        <begin position="217"/>
        <end position="238"/>
    </location>
</feature>
<dbReference type="Pfam" id="PF03631">
    <property type="entry name" value="Virul_fac_BrkB"/>
    <property type="match status" value="1"/>
</dbReference>
<keyword evidence="3 6" id="KW-0812">Transmembrane</keyword>
<feature type="transmembrane region" description="Helical" evidence="6">
    <location>
        <begin position="70"/>
        <end position="92"/>
    </location>
</feature>
<evidence type="ECO:0000313" key="8">
    <source>
        <dbReference type="Proteomes" id="UP000745859"/>
    </source>
</evidence>